<dbReference type="SMART" id="SM00320">
    <property type="entry name" value="WD40"/>
    <property type="match status" value="4"/>
</dbReference>
<dbReference type="GO" id="GO:0006367">
    <property type="term" value="P:transcription initiation at RNA polymerase II promoter"/>
    <property type="evidence" value="ECO:0007669"/>
    <property type="project" value="TreeGrafter"/>
</dbReference>
<dbReference type="PROSITE" id="PS50294">
    <property type="entry name" value="WD_REPEATS_REGION"/>
    <property type="match status" value="1"/>
</dbReference>
<proteinExistence type="predicted"/>
<dbReference type="InterPro" id="IPR001680">
    <property type="entry name" value="WD40_rpt"/>
</dbReference>
<reference evidence="2 3" key="1">
    <citation type="submission" date="2014-06" db="EMBL/GenBank/DDBJ databases">
        <authorList>
            <person name="Swart Estienne"/>
        </authorList>
    </citation>
    <scope>NUCLEOTIDE SEQUENCE [LARGE SCALE GENOMIC DNA]</scope>
    <source>
        <strain evidence="2 3">130c</strain>
    </source>
</reference>
<dbReference type="GO" id="GO:0016251">
    <property type="term" value="F:RNA polymerase II general transcription initiation factor activity"/>
    <property type="evidence" value="ECO:0007669"/>
    <property type="project" value="TreeGrafter"/>
</dbReference>
<dbReference type="InterPro" id="IPR015943">
    <property type="entry name" value="WD40/YVTN_repeat-like_dom_sf"/>
</dbReference>
<name>A0A078B0F0_STYLE</name>
<organism evidence="2 3">
    <name type="scientific">Stylonychia lemnae</name>
    <name type="common">Ciliate</name>
    <dbReference type="NCBI Taxonomy" id="5949"/>
    <lineage>
        <taxon>Eukaryota</taxon>
        <taxon>Sar</taxon>
        <taxon>Alveolata</taxon>
        <taxon>Ciliophora</taxon>
        <taxon>Intramacronucleata</taxon>
        <taxon>Spirotrichea</taxon>
        <taxon>Stichotrichia</taxon>
        <taxon>Sporadotrichida</taxon>
        <taxon>Oxytrichidae</taxon>
        <taxon>Stylonychinae</taxon>
        <taxon>Stylonychia</taxon>
    </lineage>
</organism>
<evidence type="ECO:0000313" key="3">
    <source>
        <dbReference type="Proteomes" id="UP000039865"/>
    </source>
</evidence>
<sequence length="732" mass="84538">MSTQIGLIRFFLTRKINYVNQIVSSDIILVFSCSNDTTIKIWSLRKFYRQLNDIQTQARMRSVVSLNDDIDYIRAIDYSSFNNTLYSVCDNGIVRQWDVDAATLAGQVDNQEQVKIRPQGGNIIAIGYTDEVIKIIDMRIRGDQSHQFELRGEHQDSIRQVKLSPDGMVCLSAGSDATFKVWDMSMRKCVKTHGGEQGIQKKYSSFHRDTITTQDVDFESDLAFTGGRDGSIFMNRIVHHKYQKIYQGDAKQMITCLKYDDINSSLWFGTPDSSFSCIKIDHNHIDNTINRQEVKYLSNNKKYKKGLPWITEYHILKNKRYILTNTSENDKVVNLWSLENGKIIKTWTQKTFQQVISIVSKQYDLNLTTGSGSSSSFKKPDIIPQQWFSCDIKLGSVTIHLDEDNWLKGNVIDNETNVEKMLLERNSEAKTNDDSDFYENRRDKNRNDQMQKALNLGFNLGEKLFKEVQVKYQKIEKIQLTRILGDNFKDYVELKNNYLGISENMDIGEEQKDESKIDDDECLPFFIFLQEADIQKPIWTSYGNDLHDIEKLVYYLPLSMQKNVQRSIPNIDSQNKISLGINTVGIMDLPKFSDGKRLTCSPTTPICDLITFLSSKLEFQKHFLVPENQFDPIKNVEIVLPVYQRHSLKQISTKTEAEYDKLIVLDINLTLVVIFKLLLPFTNNPNLIAGSSTLANNQMNLFYRKKKIEYSPIKNGKIDQIETFRDLSGEKH</sequence>
<dbReference type="OrthoDB" id="16717at2759"/>
<dbReference type="PANTHER" id="PTHR19879:SF1">
    <property type="entry name" value="CANNONBALL-RELATED"/>
    <property type="match status" value="1"/>
</dbReference>
<keyword evidence="3" id="KW-1185">Reference proteome</keyword>
<accession>A0A078B0F0</accession>
<dbReference type="PANTHER" id="PTHR19879">
    <property type="entry name" value="TRANSCRIPTION INITIATION FACTOR TFIID"/>
    <property type="match status" value="1"/>
</dbReference>
<feature type="repeat" description="WD" evidence="1">
    <location>
        <begin position="151"/>
        <end position="192"/>
    </location>
</feature>
<evidence type="ECO:0000256" key="1">
    <source>
        <dbReference type="PROSITE-ProRule" id="PRU00221"/>
    </source>
</evidence>
<dbReference type="EMBL" id="CCKQ01016118">
    <property type="protein sequence ID" value="CDW87994.1"/>
    <property type="molecule type" value="Genomic_DNA"/>
</dbReference>
<dbReference type="AlphaFoldDB" id="A0A078B0F0"/>
<dbReference type="SUPFAM" id="SSF50978">
    <property type="entry name" value="WD40 repeat-like"/>
    <property type="match status" value="1"/>
</dbReference>
<dbReference type="PROSITE" id="PS50082">
    <property type="entry name" value="WD_REPEATS_2"/>
    <property type="match status" value="1"/>
</dbReference>
<dbReference type="InParanoid" id="A0A078B0F0"/>
<dbReference type="GO" id="GO:0005669">
    <property type="term" value="C:transcription factor TFIID complex"/>
    <property type="evidence" value="ECO:0007669"/>
    <property type="project" value="TreeGrafter"/>
</dbReference>
<dbReference type="Gene3D" id="2.130.10.10">
    <property type="entry name" value="YVTN repeat-like/Quinoprotein amine dehydrogenase"/>
    <property type="match status" value="2"/>
</dbReference>
<keyword evidence="1" id="KW-0853">WD repeat</keyword>
<gene>
    <name evidence="2" type="primary">Contig7213.g356</name>
    <name evidence="2" type="ORF">STYLEM_17109</name>
</gene>
<dbReference type="Proteomes" id="UP000039865">
    <property type="component" value="Unassembled WGS sequence"/>
</dbReference>
<dbReference type="Pfam" id="PF00400">
    <property type="entry name" value="WD40"/>
    <property type="match status" value="1"/>
</dbReference>
<evidence type="ECO:0000313" key="2">
    <source>
        <dbReference type="EMBL" id="CDW87994.1"/>
    </source>
</evidence>
<protein>
    <submittedName>
        <fullName evidence="2">Uncharacterized protein</fullName>
    </submittedName>
</protein>
<dbReference type="InterPro" id="IPR036322">
    <property type="entry name" value="WD40_repeat_dom_sf"/>
</dbReference>